<proteinExistence type="predicted"/>
<evidence type="ECO:0000259" key="2">
    <source>
        <dbReference type="Pfam" id="PF02492"/>
    </source>
</evidence>
<dbReference type="GO" id="GO:0005737">
    <property type="term" value="C:cytoplasm"/>
    <property type="evidence" value="ECO:0007669"/>
    <property type="project" value="TreeGrafter"/>
</dbReference>
<dbReference type="InterPro" id="IPR027417">
    <property type="entry name" value="P-loop_NTPase"/>
</dbReference>
<dbReference type="Gene3D" id="3.40.50.300">
    <property type="entry name" value="P-loop containing nucleotide triphosphate hydrolases"/>
    <property type="match status" value="1"/>
</dbReference>
<dbReference type="PANTHER" id="PTHR13748">
    <property type="entry name" value="COBW-RELATED"/>
    <property type="match status" value="1"/>
</dbReference>
<protein>
    <recommendedName>
        <fullName evidence="2">CobW/HypB/UreG nucleotide-binding domain-containing protein</fullName>
    </recommendedName>
</protein>
<dbReference type="SUPFAM" id="SSF52540">
    <property type="entry name" value="P-loop containing nucleoside triphosphate hydrolases"/>
    <property type="match status" value="1"/>
</dbReference>
<keyword evidence="4" id="KW-1185">Reference proteome</keyword>
<evidence type="ECO:0000313" key="3">
    <source>
        <dbReference type="EMBL" id="KKY34162.1"/>
    </source>
</evidence>
<dbReference type="OrthoDB" id="259708at2759"/>
<comment type="caution">
    <text evidence="3">The sequence shown here is derived from an EMBL/GenBank/DDBJ whole genome shotgun (WGS) entry which is preliminary data.</text>
</comment>
<dbReference type="PANTHER" id="PTHR13748:SF62">
    <property type="entry name" value="COBW DOMAIN-CONTAINING PROTEIN"/>
    <property type="match status" value="1"/>
</dbReference>
<reference evidence="3 4" key="2">
    <citation type="submission" date="2015-05" db="EMBL/GenBank/DDBJ databases">
        <authorList>
            <person name="Morales-Cruz A."/>
            <person name="Amrine K.C."/>
            <person name="Cantu D."/>
        </authorList>
    </citation>
    <scope>NUCLEOTIDE SEQUENCE [LARGE SCALE GENOMIC DNA]</scope>
    <source>
        <strain evidence="3">DA912</strain>
    </source>
</reference>
<dbReference type="Pfam" id="PF02492">
    <property type="entry name" value="cobW"/>
    <property type="match status" value="1"/>
</dbReference>
<gene>
    <name evidence="3" type="ORF">UCDDA912_g05865</name>
</gene>
<accession>A0A0G2FI98</accession>
<dbReference type="CDD" id="cd03112">
    <property type="entry name" value="CobW-like"/>
    <property type="match status" value="1"/>
</dbReference>
<name>A0A0G2FI98_9PEZI</name>
<dbReference type="STRING" id="1214573.A0A0G2FI98"/>
<evidence type="ECO:0000256" key="1">
    <source>
        <dbReference type="SAM" id="MobiDB-lite"/>
    </source>
</evidence>
<organism evidence="3 4">
    <name type="scientific">Diaporthe ampelina</name>
    <dbReference type="NCBI Taxonomy" id="1214573"/>
    <lineage>
        <taxon>Eukaryota</taxon>
        <taxon>Fungi</taxon>
        <taxon>Dikarya</taxon>
        <taxon>Ascomycota</taxon>
        <taxon>Pezizomycotina</taxon>
        <taxon>Sordariomycetes</taxon>
        <taxon>Sordariomycetidae</taxon>
        <taxon>Diaporthales</taxon>
        <taxon>Diaporthaceae</taxon>
        <taxon>Diaporthe</taxon>
    </lineage>
</organism>
<dbReference type="AlphaFoldDB" id="A0A0G2FI98"/>
<reference evidence="3 4" key="1">
    <citation type="submission" date="2015-05" db="EMBL/GenBank/DDBJ databases">
        <title>Distinctive expansion of gene families associated with plant cell wall degradation and secondary metabolism in the genomes of grapevine trunk pathogens.</title>
        <authorList>
            <person name="Lawrence D.P."/>
            <person name="Travadon R."/>
            <person name="Rolshausen P.E."/>
            <person name="Baumgartner K."/>
        </authorList>
    </citation>
    <scope>NUCLEOTIDE SEQUENCE [LARGE SCALE GENOMIC DNA]</scope>
    <source>
        <strain evidence="3">DA912</strain>
    </source>
</reference>
<dbReference type="EMBL" id="LCUC01000214">
    <property type="protein sequence ID" value="KKY34162.1"/>
    <property type="molecule type" value="Genomic_DNA"/>
</dbReference>
<evidence type="ECO:0000313" key="4">
    <source>
        <dbReference type="Proteomes" id="UP000034680"/>
    </source>
</evidence>
<dbReference type="Proteomes" id="UP000034680">
    <property type="component" value="Unassembled WGS sequence"/>
</dbReference>
<feature type="domain" description="CobW/HypB/UreG nucleotide-binding" evidence="2">
    <location>
        <begin position="6"/>
        <end position="178"/>
    </location>
</feature>
<dbReference type="InterPro" id="IPR051316">
    <property type="entry name" value="Zinc-reg_GTPase_activator"/>
</dbReference>
<feature type="region of interest" description="Disordered" evidence="1">
    <location>
        <begin position="208"/>
        <end position="231"/>
    </location>
</feature>
<dbReference type="InterPro" id="IPR003495">
    <property type="entry name" value="CobW/HypB/UreG_nucleotide-bd"/>
</dbReference>
<feature type="compositionally biased region" description="Basic and acidic residues" evidence="1">
    <location>
        <begin position="212"/>
        <end position="231"/>
    </location>
</feature>
<sequence>MAPIQITIITGFLGSGKTTLILNLIPQLKAANPDYKLALLKNEFGDLAVDSQLASSNAISGVREMLNGCICCNLVGQLSEALKELQAQVTPDRIIIETSGSAFPATLAMEINRLARQTGQYVLDGVVSVIDVENWQGYEDTSVTARLQAKYTDLIVFNKWENCDERRFDDCLDRVGDLEVQTAWVKSNKGKVPMNLIFGIDGGLAQSITEEPDGHGHGHGHDHAHDDNHQSEVEVLSVELTGPKGSGVNAAALQKLLKMAPKDEVYRIKAVLSSTSALRGSDEDQATPTPPHPQSRYILNWAFGRWTFTPVPETVDEHESSDQKTLRMTMILARYESAKWKKKLEGGGLLELEGDGASGHLAVTKVT</sequence>